<evidence type="ECO:0000313" key="12">
    <source>
        <dbReference type="Proteomes" id="UP000319257"/>
    </source>
</evidence>
<gene>
    <name evidence="10" type="ORF">E0L32_001525</name>
    <name evidence="11" type="ORF">E0L32_001673</name>
</gene>
<feature type="transmembrane region" description="Helical" evidence="8">
    <location>
        <begin position="124"/>
        <end position="144"/>
    </location>
</feature>
<dbReference type="GeneID" id="41968972"/>
<sequence>MQDSRAEAVHRERRAEIDNAAAVATDDEHSLTVREAFRRYPKAVFWAIAMSFTIVMEGYDTILLSSFFAFPPFAKKYGTYHPEIDRYVISGSWQVGLGIASQCGAVIGLAINGYVTEWYGHRMVTIWGLIIMSGLIFISFFAPSVEVLCVGQLLVGIPWGVFSIQGSAYSSEICPLAVRGYLTSFVNICWVLGQLICAGVLQGLVNNSTEWAYRIPFAIQWAWPVPLIIVAFFAPDSPWWLIRRGRADDALKSLKRLSTGLSEEEVQQKVAMMVHTNDFEVAVQTESSYVDCFKGTNLRRTEIACMTLSAQSLPGQALCYSASFFFTQAGLSAGDAYKLNFGSMGVAFVATMISWGLMTFFGRRTLIITGLGLLTIDLLVIGLLDFAKNQETAKWAQAALAIVWLGIYSATLGPQSFALAAEVSATRLRIQTICVARNAYNVVNIINNTIEPYLINPTEANLRGKTALFWFGLAFLTTVWSVFRLPETRGRTYEELDVLFEKRIPAWKFSSTSLDVIAETEMIQSSDKKLAG</sequence>
<feature type="transmembrane region" description="Helical" evidence="8">
    <location>
        <begin position="367"/>
        <end position="386"/>
    </location>
</feature>
<evidence type="ECO:0000256" key="7">
    <source>
        <dbReference type="RuleBase" id="RU003346"/>
    </source>
</evidence>
<feature type="transmembrane region" description="Helical" evidence="8">
    <location>
        <begin position="91"/>
        <end position="112"/>
    </location>
</feature>
<dbReference type="InterPro" id="IPR050360">
    <property type="entry name" value="MFS_Sugar_Transporters"/>
</dbReference>
<dbReference type="SUPFAM" id="SSF103473">
    <property type="entry name" value="MFS general substrate transporter"/>
    <property type="match status" value="1"/>
</dbReference>
<comment type="similarity">
    <text evidence="2 7">Belongs to the major facilitator superfamily. Sugar transporter (TC 2.A.1.1) family.</text>
</comment>
<feature type="transmembrane region" description="Helical" evidence="8">
    <location>
        <begin position="150"/>
        <end position="169"/>
    </location>
</feature>
<dbReference type="OrthoDB" id="6612291at2759"/>
<dbReference type="FunFam" id="1.20.1250.20:FF:000078">
    <property type="entry name" value="MFS maltose transporter, putative"/>
    <property type="match status" value="1"/>
</dbReference>
<proteinExistence type="inferred from homology"/>
<keyword evidence="12" id="KW-1185">Reference proteome</keyword>
<evidence type="ECO:0000256" key="1">
    <source>
        <dbReference type="ARBA" id="ARBA00004141"/>
    </source>
</evidence>
<evidence type="ECO:0000256" key="2">
    <source>
        <dbReference type="ARBA" id="ARBA00010992"/>
    </source>
</evidence>
<keyword evidence="6 8" id="KW-0472">Membrane</keyword>
<evidence type="ECO:0000256" key="4">
    <source>
        <dbReference type="ARBA" id="ARBA00022692"/>
    </source>
</evidence>
<dbReference type="EMBL" id="SKBQ01000006">
    <property type="protein sequence ID" value="TPX09213.1"/>
    <property type="molecule type" value="Genomic_DNA"/>
</dbReference>
<accession>A0A507AN96</accession>
<evidence type="ECO:0000256" key="3">
    <source>
        <dbReference type="ARBA" id="ARBA00022448"/>
    </source>
</evidence>
<feature type="transmembrane region" description="Helical" evidence="8">
    <location>
        <begin position="467"/>
        <end position="483"/>
    </location>
</feature>
<protein>
    <recommendedName>
        <fullName evidence="9">Major facilitator superfamily (MFS) profile domain-containing protein</fullName>
    </recommendedName>
</protein>
<dbReference type="PANTHER" id="PTHR48022">
    <property type="entry name" value="PLASTIDIC GLUCOSE TRANSPORTER 4"/>
    <property type="match status" value="1"/>
</dbReference>
<keyword evidence="5 8" id="KW-1133">Transmembrane helix</keyword>
<dbReference type="AlphaFoldDB" id="A0A507AN96"/>
<feature type="domain" description="Major facilitator superfamily (MFS) profile" evidence="9">
    <location>
        <begin position="46"/>
        <end position="489"/>
    </location>
</feature>
<dbReference type="InterPro" id="IPR005829">
    <property type="entry name" value="Sugar_transporter_CS"/>
</dbReference>
<dbReference type="PROSITE" id="PS00217">
    <property type="entry name" value="SUGAR_TRANSPORT_2"/>
    <property type="match status" value="1"/>
</dbReference>
<dbReference type="NCBIfam" id="TIGR00879">
    <property type="entry name" value="SP"/>
    <property type="match status" value="1"/>
</dbReference>
<feature type="transmembrane region" description="Helical" evidence="8">
    <location>
        <begin position="181"/>
        <end position="205"/>
    </location>
</feature>
<dbReference type="PANTHER" id="PTHR48022:SF83">
    <property type="entry name" value="MAJOR FACILITATOR SUPERFAMILY (MFS) PROFILE DOMAIN-CONTAINING PROTEIN"/>
    <property type="match status" value="1"/>
</dbReference>
<dbReference type="GO" id="GO:0016020">
    <property type="term" value="C:membrane"/>
    <property type="evidence" value="ECO:0007669"/>
    <property type="project" value="UniProtKB-SubCell"/>
</dbReference>
<comment type="caution">
    <text evidence="11">The sequence shown here is derived from an EMBL/GenBank/DDBJ whole genome shotgun (WGS) entry which is preliminary data.</text>
</comment>
<dbReference type="GO" id="GO:0005351">
    <property type="term" value="F:carbohydrate:proton symporter activity"/>
    <property type="evidence" value="ECO:0007669"/>
    <property type="project" value="TreeGrafter"/>
</dbReference>
<name>A0A507AN96_9PEZI</name>
<dbReference type="InterPro" id="IPR020846">
    <property type="entry name" value="MFS_dom"/>
</dbReference>
<dbReference type="RefSeq" id="XP_030990776.1">
    <property type="nucleotide sequence ID" value="XM_031135614.1"/>
</dbReference>
<dbReference type="Gene3D" id="1.20.1250.20">
    <property type="entry name" value="MFS general substrate transporter like domains"/>
    <property type="match status" value="1"/>
</dbReference>
<dbReference type="InParanoid" id="A0A507AN96"/>
<evidence type="ECO:0000259" key="9">
    <source>
        <dbReference type="PROSITE" id="PS50850"/>
    </source>
</evidence>
<dbReference type="EMBL" id="SKBQ01000006">
    <property type="protein sequence ID" value="TPX09065.1"/>
    <property type="molecule type" value="Genomic_DNA"/>
</dbReference>
<evidence type="ECO:0000256" key="6">
    <source>
        <dbReference type="ARBA" id="ARBA00023136"/>
    </source>
</evidence>
<feature type="transmembrane region" description="Helical" evidence="8">
    <location>
        <begin position="341"/>
        <end position="361"/>
    </location>
</feature>
<feature type="transmembrane region" description="Helical" evidence="8">
    <location>
        <begin position="398"/>
        <end position="421"/>
    </location>
</feature>
<evidence type="ECO:0000313" key="11">
    <source>
        <dbReference type="EMBL" id="TPX09213.1"/>
    </source>
</evidence>
<organism evidence="11 12">
    <name type="scientific">Thyridium curvatum</name>
    <dbReference type="NCBI Taxonomy" id="1093900"/>
    <lineage>
        <taxon>Eukaryota</taxon>
        <taxon>Fungi</taxon>
        <taxon>Dikarya</taxon>
        <taxon>Ascomycota</taxon>
        <taxon>Pezizomycotina</taxon>
        <taxon>Sordariomycetes</taxon>
        <taxon>Sordariomycetidae</taxon>
        <taxon>Thyridiales</taxon>
        <taxon>Thyridiaceae</taxon>
        <taxon>Thyridium</taxon>
    </lineage>
</organism>
<reference evidence="11 12" key="1">
    <citation type="submission" date="2019-06" db="EMBL/GenBank/DDBJ databases">
        <title>Draft genome sequence of the filamentous fungus Phialemoniopsis curvata isolated from diesel fuel.</title>
        <authorList>
            <person name="Varaljay V.A."/>
            <person name="Lyon W.J."/>
            <person name="Crouch A.L."/>
            <person name="Drake C.E."/>
            <person name="Hollomon J.M."/>
            <person name="Nadeau L.J."/>
            <person name="Nunn H.S."/>
            <person name="Stevenson B.S."/>
            <person name="Bojanowski C.L."/>
            <person name="Crookes-Goodson W.J."/>
        </authorList>
    </citation>
    <scope>NUCLEOTIDE SEQUENCE [LARGE SCALE GENOMIC DNA]</scope>
    <source>
        <strain evidence="11 12">D216</strain>
    </source>
</reference>
<evidence type="ECO:0000256" key="8">
    <source>
        <dbReference type="SAM" id="Phobius"/>
    </source>
</evidence>
<dbReference type="InterPro" id="IPR005828">
    <property type="entry name" value="MFS_sugar_transport-like"/>
</dbReference>
<dbReference type="InterPro" id="IPR003663">
    <property type="entry name" value="Sugar/inositol_transpt"/>
</dbReference>
<feature type="transmembrane region" description="Helical" evidence="8">
    <location>
        <begin position="44"/>
        <end position="71"/>
    </location>
</feature>
<dbReference type="PROSITE" id="PS50850">
    <property type="entry name" value="MFS"/>
    <property type="match status" value="1"/>
</dbReference>
<keyword evidence="3 7" id="KW-0813">Transport</keyword>
<keyword evidence="4 8" id="KW-0812">Transmembrane</keyword>
<dbReference type="Pfam" id="PF00083">
    <property type="entry name" value="Sugar_tr"/>
    <property type="match status" value="1"/>
</dbReference>
<feature type="transmembrane region" description="Helical" evidence="8">
    <location>
        <begin position="211"/>
        <end position="234"/>
    </location>
</feature>
<evidence type="ECO:0000313" key="10">
    <source>
        <dbReference type="EMBL" id="TPX09065.1"/>
    </source>
</evidence>
<evidence type="ECO:0000256" key="5">
    <source>
        <dbReference type="ARBA" id="ARBA00022989"/>
    </source>
</evidence>
<dbReference type="Proteomes" id="UP000319257">
    <property type="component" value="Unassembled WGS sequence"/>
</dbReference>
<dbReference type="InterPro" id="IPR036259">
    <property type="entry name" value="MFS_trans_sf"/>
</dbReference>
<comment type="subcellular location">
    <subcellularLocation>
        <location evidence="1">Membrane</location>
        <topology evidence="1">Multi-pass membrane protein</topology>
    </subcellularLocation>
</comment>